<dbReference type="EMBL" id="CP015839">
    <property type="protein sequence ID" value="ANG64255.1"/>
    <property type="molecule type" value="Genomic_DNA"/>
</dbReference>
<name>A0A1A9F269_9GAMM</name>
<proteinExistence type="predicted"/>
<keyword evidence="1" id="KW-0812">Transmembrane</keyword>
<dbReference type="STRING" id="1821621.A8C75_18420"/>
<evidence type="ECO:0000256" key="1">
    <source>
        <dbReference type="SAM" id="Phobius"/>
    </source>
</evidence>
<keyword evidence="1" id="KW-0472">Membrane</keyword>
<reference evidence="3" key="1">
    <citation type="submission" date="2016-05" db="EMBL/GenBank/DDBJ databases">
        <authorList>
            <person name="Baek K."/>
            <person name="Yang S.-J."/>
        </authorList>
    </citation>
    <scope>NUCLEOTIDE SEQUENCE [LARGE SCALE GENOMIC DNA]</scope>
    <source>
        <strain evidence="3">ST58-10</strain>
    </source>
</reference>
<dbReference type="AlphaFoldDB" id="A0A1A9F269"/>
<evidence type="ECO:0000313" key="2">
    <source>
        <dbReference type="EMBL" id="ANG64255.1"/>
    </source>
</evidence>
<gene>
    <name evidence="2" type="ORF">A8C75_18420</name>
</gene>
<keyword evidence="3" id="KW-1185">Reference proteome</keyword>
<organism evidence="2 3">
    <name type="scientific">Marinobacterium aestuarii</name>
    <dbReference type="NCBI Taxonomy" id="1821621"/>
    <lineage>
        <taxon>Bacteria</taxon>
        <taxon>Pseudomonadati</taxon>
        <taxon>Pseudomonadota</taxon>
        <taxon>Gammaproteobacteria</taxon>
        <taxon>Oceanospirillales</taxon>
        <taxon>Oceanospirillaceae</taxon>
        <taxon>Marinobacterium</taxon>
    </lineage>
</organism>
<sequence>MTASAIKRWLLRRADRPQQNLLLLLLGFGLFAPGIGLIVMAEFLLAASWQQELLALLGLILSVAGSILAAIGYISLSLLRLYRFLNDDRNHD</sequence>
<reference evidence="2 3" key="2">
    <citation type="journal article" date="2018" name="Int. J. Syst. Evol. Microbiol.">
        <title>Marinobacterium aestuarii sp. nov., a benzene-degrading marine bacterium isolated from estuary sediment.</title>
        <authorList>
            <person name="Bae S.S."/>
            <person name="Jung J."/>
            <person name="Chung D."/>
            <person name="Baek K."/>
        </authorList>
    </citation>
    <scope>NUCLEOTIDE SEQUENCE [LARGE SCALE GENOMIC DNA]</scope>
    <source>
        <strain evidence="2 3">ST58-10</strain>
    </source>
</reference>
<feature type="transmembrane region" description="Helical" evidence="1">
    <location>
        <begin position="53"/>
        <end position="79"/>
    </location>
</feature>
<dbReference type="Proteomes" id="UP000078070">
    <property type="component" value="Chromosome"/>
</dbReference>
<protein>
    <submittedName>
        <fullName evidence="2">Uncharacterized protein</fullName>
    </submittedName>
</protein>
<evidence type="ECO:0000313" key="3">
    <source>
        <dbReference type="Proteomes" id="UP000078070"/>
    </source>
</evidence>
<accession>A0A1A9F269</accession>
<dbReference type="KEGG" id="mars:A8C75_18420"/>
<feature type="transmembrane region" description="Helical" evidence="1">
    <location>
        <begin position="21"/>
        <end position="47"/>
    </location>
</feature>
<keyword evidence="1" id="KW-1133">Transmembrane helix</keyword>